<dbReference type="PROSITE" id="PS50995">
    <property type="entry name" value="HTH_MARR_2"/>
    <property type="match status" value="1"/>
</dbReference>
<dbReference type="SMART" id="SM00347">
    <property type="entry name" value="HTH_MARR"/>
    <property type="match status" value="1"/>
</dbReference>
<dbReference type="PANTHER" id="PTHR33164">
    <property type="entry name" value="TRANSCRIPTIONAL REGULATOR, MARR FAMILY"/>
    <property type="match status" value="1"/>
</dbReference>
<dbReference type="InterPro" id="IPR036390">
    <property type="entry name" value="WH_DNA-bd_sf"/>
</dbReference>
<dbReference type="OrthoDB" id="3295125at2"/>
<gene>
    <name evidence="2" type="ORF">D9753_33505</name>
</gene>
<dbReference type="EMBL" id="CP033073">
    <property type="protein sequence ID" value="AYN42986.1"/>
    <property type="molecule type" value="Genomic_DNA"/>
</dbReference>
<sequence>MAVMPGSSAPQRDVDSVASALADALPALHRALDRLVARDYARPKPPEGPLNLLRFLAEHRGATVREAADALLMKPNNVSALVSQLTGQGLLERRQDSADRRVARLHLTPVARRRLGEVRALQVSHLTGALLSLTEGEMDALGSALGALNSLTHRLHPAAH</sequence>
<organism evidence="2 3">
    <name type="scientific">Streptomyces dangxiongensis</name>
    <dbReference type="NCBI Taxonomy" id="1442032"/>
    <lineage>
        <taxon>Bacteria</taxon>
        <taxon>Bacillati</taxon>
        <taxon>Actinomycetota</taxon>
        <taxon>Actinomycetes</taxon>
        <taxon>Kitasatosporales</taxon>
        <taxon>Streptomycetaceae</taxon>
        <taxon>Streptomyces</taxon>
    </lineage>
</organism>
<reference evidence="2 3" key="1">
    <citation type="submission" date="2018-10" db="EMBL/GenBank/DDBJ databases">
        <title>The genome of Streptomyces dangxiongensis Z022.</title>
        <authorList>
            <person name="Zhang B."/>
        </authorList>
    </citation>
    <scope>NUCLEOTIDE SEQUENCE [LARGE SCALE GENOMIC DNA]</scope>
    <source>
        <strain evidence="2 3">Z022</strain>
    </source>
</reference>
<evidence type="ECO:0000259" key="1">
    <source>
        <dbReference type="PROSITE" id="PS50995"/>
    </source>
</evidence>
<keyword evidence="3" id="KW-1185">Reference proteome</keyword>
<evidence type="ECO:0000313" key="2">
    <source>
        <dbReference type="EMBL" id="AYN42986.1"/>
    </source>
</evidence>
<protein>
    <submittedName>
        <fullName evidence="2">MarR family transcriptional regulator</fullName>
    </submittedName>
</protein>
<evidence type="ECO:0000313" key="3">
    <source>
        <dbReference type="Proteomes" id="UP000268329"/>
    </source>
</evidence>
<feature type="domain" description="HTH marR-type" evidence="1">
    <location>
        <begin position="18"/>
        <end position="150"/>
    </location>
</feature>
<dbReference type="KEGG" id="sdd:D9753_33505"/>
<dbReference type="InterPro" id="IPR036388">
    <property type="entry name" value="WH-like_DNA-bd_sf"/>
</dbReference>
<dbReference type="PANTHER" id="PTHR33164:SF103">
    <property type="entry name" value="REGULATORY PROTEIN MARR"/>
    <property type="match status" value="1"/>
</dbReference>
<dbReference type="Pfam" id="PF12802">
    <property type="entry name" value="MarR_2"/>
    <property type="match status" value="1"/>
</dbReference>
<dbReference type="SUPFAM" id="SSF46785">
    <property type="entry name" value="Winged helix' DNA-binding domain"/>
    <property type="match status" value="1"/>
</dbReference>
<dbReference type="Proteomes" id="UP000268329">
    <property type="component" value="Chromosome"/>
</dbReference>
<dbReference type="Gene3D" id="1.10.10.10">
    <property type="entry name" value="Winged helix-like DNA-binding domain superfamily/Winged helix DNA-binding domain"/>
    <property type="match status" value="1"/>
</dbReference>
<proteinExistence type="predicted"/>
<dbReference type="InterPro" id="IPR039422">
    <property type="entry name" value="MarR/SlyA-like"/>
</dbReference>
<accession>A0A3G2JKK8</accession>
<dbReference type="GO" id="GO:0006950">
    <property type="term" value="P:response to stress"/>
    <property type="evidence" value="ECO:0007669"/>
    <property type="project" value="TreeGrafter"/>
</dbReference>
<dbReference type="GO" id="GO:0003700">
    <property type="term" value="F:DNA-binding transcription factor activity"/>
    <property type="evidence" value="ECO:0007669"/>
    <property type="project" value="InterPro"/>
</dbReference>
<dbReference type="AlphaFoldDB" id="A0A3G2JKK8"/>
<dbReference type="InterPro" id="IPR000835">
    <property type="entry name" value="HTH_MarR-typ"/>
</dbReference>
<name>A0A3G2JKK8_9ACTN</name>